<gene>
    <name evidence="1" type="ORF">KTC_64070</name>
</gene>
<sequence length="64" mass="7269">MLFHTCLLTYDDLLLAVDINQIAVLRLLASNLIKNKTRFFIMLTYGFLSPTSAAKSKAPHYIHT</sequence>
<accession>A0A455SVQ9</accession>
<reference evidence="1" key="1">
    <citation type="submission" date="2018-12" db="EMBL/GenBank/DDBJ databases">
        <title>Novel natural products biosynthetic potential of the class Ktedonobacteria.</title>
        <authorList>
            <person name="Zheng Y."/>
            <person name="Saitou A."/>
            <person name="Wang C.M."/>
            <person name="Toyoda A."/>
            <person name="Minakuchi Y."/>
            <person name="Sekiguchi Y."/>
            <person name="Ueda K."/>
            <person name="Takano H."/>
            <person name="Sakai Y."/>
            <person name="Yokota A."/>
            <person name="Yabe S."/>
        </authorList>
    </citation>
    <scope>NUCLEOTIDE SEQUENCE</scope>
    <source>
        <strain evidence="1">COM3</strain>
    </source>
</reference>
<dbReference type="AlphaFoldDB" id="A0A455SVQ9"/>
<evidence type="ECO:0000313" key="1">
    <source>
        <dbReference type="EMBL" id="BBH91656.1"/>
    </source>
</evidence>
<protein>
    <submittedName>
        <fullName evidence="1">Uncharacterized protein</fullName>
    </submittedName>
</protein>
<dbReference type="EMBL" id="AP019376">
    <property type="protein sequence ID" value="BBH91656.1"/>
    <property type="molecule type" value="Genomic_DNA"/>
</dbReference>
<organism evidence="1">
    <name type="scientific">Thermosporothrix sp. COM3</name>
    <dbReference type="NCBI Taxonomy" id="2490863"/>
    <lineage>
        <taxon>Bacteria</taxon>
        <taxon>Bacillati</taxon>
        <taxon>Chloroflexota</taxon>
        <taxon>Ktedonobacteria</taxon>
        <taxon>Ktedonobacterales</taxon>
        <taxon>Thermosporotrichaceae</taxon>
        <taxon>Thermosporothrix</taxon>
    </lineage>
</organism>
<proteinExistence type="predicted"/>
<name>A0A455SVQ9_9CHLR</name>